<evidence type="ECO:0000259" key="11">
    <source>
        <dbReference type="Pfam" id="PF02602"/>
    </source>
</evidence>
<dbReference type="EC" id="4.2.1.75" evidence="3 9"/>
<dbReference type="Pfam" id="PF02602">
    <property type="entry name" value="HEM4"/>
    <property type="match status" value="1"/>
</dbReference>
<dbReference type="PANTHER" id="PTHR38042:SF1">
    <property type="entry name" value="UROPORPHYRINOGEN-III SYNTHASE, CHLOROPLASTIC"/>
    <property type="match status" value="1"/>
</dbReference>
<evidence type="ECO:0000256" key="3">
    <source>
        <dbReference type="ARBA" id="ARBA00013109"/>
    </source>
</evidence>
<name>A0A368NQJ0_AGRVI</name>
<reference evidence="12 13" key="1">
    <citation type="submission" date="2018-08" db="EMBL/GenBank/DDBJ databases">
        <title>Genome sequencing of Agrobacterium vitis strain ICMP 10754.</title>
        <authorList>
            <person name="Visnovsky S.B."/>
            <person name="Pitman A.R."/>
        </authorList>
    </citation>
    <scope>NUCLEOTIDE SEQUENCE [LARGE SCALE GENOMIC DNA]</scope>
    <source>
        <strain evidence="12 13">ICMP 10754</strain>
    </source>
</reference>
<feature type="domain" description="Tetrapyrrole biosynthesis uroporphyrinogen III synthase" evidence="11">
    <location>
        <begin position="43"/>
        <end position="263"/>
    </location>
</feature>
<feature type="compositionally biased region" description="Basic residues" evidence="10">
    <location>
        <begin position="1"/>
        <end position="14"/>
    </location>
</feature>
<dbReference type="PANTHER" id="PTHR38042">
    <property type="entry name" value="UROPORPHYRINOGEN-III SYNTHASE, CHLOROPLASTIC"/>
    <property type="match status" value="1"/>
</dbReference>
<comment type="similarity">
    <text evidence="2 9">Belongs to the uroporphyrinogen-III synthase family.</text>
</comment>
<evidence type="ECO:0000313" key="13">
    <source>
        <dbReference type="Proteomes" id="UP000436911"/>
    </source>
</evidence>
<organism evidence="12 13">
    <name type="scientific">Agrobacterium vitis</name>
    <name type="common">Rhizobium vitis</name>
    <dbReference type="NCBI Taxonomy" id="373"/>
    <lineage>
        <taxon>Bacteria</taxon>
        <taxon>Pseudomonadati</taxon>
        <taxon>Pseudomonadota</taxon>
        <taxon>Alphaproteobacteria</taxon>
        <taxon>Hyphomicrobiales</taxon>
        <taxon>Rhizobiaceae</taxon>
        <taxon>Rhizobium/Agrobacterium group</taxon>
        <taxon>Agrobacterium</taxon>
    </lineage>
</organism>
<dbReference type="GO" id="GO:0004852">
    <property type="term" value="F:uroporphyrinogen-III synthase activity"/>
    <property type="evidence" value="ECO:0007669"/>
    <property type="project" value="UniProtKB-UniRule"/>
</dbReference>
<evidence type="ECO:0000256" key="7">
    <source>
        <dbReference type="ARBA" id="ARBA00040167"/>
    </source>
</evidence>
<evidence type="ECO:0000313" key="12">
    <source>
        <dbReference type="EMBL" id="KAA3529628.1"/>
    </source>
</evidence>
<keyword evidence="5 9" id="KW-0627">Porphyrin biosynthesis</keyword>
<evidence type="ECO:0000256" key="6">
    <source>
        <dbReference type="ARBA" id="ARBA00037589"/>
    </source>
</evidence>
<evidence type="ECO:0000256" key="10">
    <source>
        <dbReference type="SAM" id="MobiDB-lite"/>
    </source>
</evidence>
<evidence type="ECO:0000256" key="2">
    <source>
        <dbReference type="ARBA" id="ARBA00008133"/>
    </source>
</evidence>
<evidence type="ECO:0000256" key="9">
    <source>
        <dbReference type="RuleBase" id="RU366031"/>
    </source>
</evidence>
<evidence type="ECO:0000256" key="4">
    <source>
        <dbReference type="ARBA" id="ARBA00023239"/>
    </source>
</evidence>
<comment type="caution">
    <text evidence="12">The sequence shown here is derived from an EMBL/GenBank/DDBJ whole genome shotgun (WGS) entry which is preliminary data.</text>
</comment>
<dbReference type="EMBL" id="QUSG01000003">
    <property type="protein sequence ID" value="KAA3529628.1"/>
    <property type="molecule type" value="Genomic_DNA"/>
</dbReference>
<proteinExistence type="inferred from homology"/>
<keyword evidence="4 9" id="KW-0456">Lyase</keyword>
<dbReference type="Proteomes" id="UP000436911">
    <property type="component" value="Unassembled WGS sequence"/>
</dbReference>
<accession>A0A368NQJ0</accession>
<sequence>MGLRSAGRRAKRSRTKPDLASLRHGPDDMRVLLTRTETASRKTADRLRALGHDTVLLPLARAIHHVDDTLSALSQPHAALAVTSSEAIRSLASHREALRGHFETPLFAVGEASASTARGLGFRKILSARGDGAALAEQIAAASMDWENPLLYLAGQPRKQSLEQGLRQTSIPFRVVDAYTMQGLTYHEDDIRARLEQKAVDAVLLYSAETARRFFALPLSGKAASLFASAHIFCLSADIAENVAKPFRNRVSIALQPREDDLLSLL</sequence>
<dbReference type="CDD" id="cd06578">
    <property type="entry name" value="HemD"/>
    <property type="match status" value="1"/>
</dbReference>
<evidence type="ECO:0000256" key="8">
    <source>
        <dbReference type="ARBA" id="ARBA00048617"/>
    </source>
</evidence>
<feature type="region of interest" description="Disordered" evidence="10">
    <location>
        <begin position="1"/>
        <end position="24"/>
    </location>
</feature>
<gene>
    <name evidence="12" type="ORF">DXT89_07850</name>
</gene>
<dbReference type="InterPro" id="IPR036108">
    <property type="entry name" value="4pyrrol_syn_uPrphyn_synt_sf"/>
</dbReference>
<protein>
    <recommendedName>
        <fullName evidence="7 9">Uroporphyrinogen-III synthase</fullName>
        <ecNumber evidence="3 9">4.2.1.75</ecNumber>
    </recommendedName>
</protein>
<comment type="catalytic activity">
    <reaction evidence="8 9">
        <text>hydroxymethylbilane = uroporphyrinogen III + H2O</text>
        <dbReference type="Rhea" id="RHEA:18965"/>
        <dbReference type="ChEBI" id="CHEBI:15377"/>
        <dbReference type="ChEBI" id="CHEBI:57308"/>
        <dbReference type="ChEBI" id="CHEBI:57845"/>
        <dbReference type="EC" id="4.2.1.75"/>
    </reaction>
</comment>
<dbReference type="GO" id="GO:0006782">
    <property type="term" value="P:protoporphyrinogen IX biosynthetic process"/>
    <property type="evidence" value="ECO:0007669"/>
    <property type="project" value="UniProtKB-UniRule"/>
</dbReference>
<comment type="pathway">
    <text evidence="1 9">Porphyrin-containing compound metabolism; protoporphyrin-IX biosynthesis; coproporphyrinogen-III from 5-aminolevulinate: step 3/4.</text>
</comment>
<dbReference type="AlphaFoldDB" id="A0A368NQJ0"/>
<comment type="function">
    <text evidence="6 9">Catalyzes cyclization of the linear tetrapyrrole, hydroxymethylbilane, to the macrocyclic uroporphyrinogen III.</text>
</comment>
<dbReference type="NCBIfam" id="NF006621">
    <property type="entry name" value="PRK09189.1"/>
    <property type="match status" value="1"/>
</dbReference>
<dbReference type="InterPro" id="IPR039793">
    <property type="entry name" value="UROS/Hem4"/>
</dbReference>
<dbReference type="InterPro" id="IPR003754">
    <property type="entry name" value="4pyrrol_synth_uPrphyn_synth"/>
</dbReference>
<evidence type="ECO:0000256" key="1">
    <source>
        <dbReference type="ARBA" id="ARBA00004772"/>
    </source>
</evidence>
<dbReference type="SUPFAM" id="SSF69618">
    <property type="entry name" value="HemD-like"/>
    <property type="match status" value="1"/>
</dbReference>
<dbReference type="Gene3D" id="3.40.50.10090">
    <property type="match status" value="2"/>
</dbReference>
<dbReference type="GO" id="GO:0006780">
    <property type="term" value="P:uroporphyrinogen III biosynthetic process"/>
    <property type="evidence" value="ECO:0007669"/>
    <property type="project" value="UniProtKB-UniRule"/>
</dbReference>
<evidence type="ECO:0000256" key="5">
    <source>
        <dbReference type="ARBA" id="ARBA00023244"/>
    </source>
</evidence>